<evidence type="ECO:0000313" key="2">
    <source>
        <dbReference type="EMBL" id="OZG49021.1"/>
    </source>
</evidence>
<feature type="compositionally biased region" description="Polar residues" evidence="1">
    <location>
        <begin position="267"/>
        <end position="281"/>
    </location>
</feature>
<evidence type="ECO:0000256" key="1">
    <source>
        <dbReference type="SAM" id="MobiDB-lite"/>
    </source>
</evidence>
<dbReference type="OrthoDB" id="10021047at2"/>
<sequence length="628" mass="63435">MSQNDNADPYTNGAGTEAAGGSGSARPRHAAPSPEETMRFDPLAEQNAAVAQPYASPASQGSAPYDAHFDAPAHDASAYDVSAYDAPAYDAPAAAPRHAPADQSWAVPSQPTQALPTQPMQSRTVPPTRPLPQGQPTVAYTERIAPLPERSDDGTEYTSADAFDLESARRYATETMAFADRPSVLPSSQASASRVPASRVPSSQIPGAGSVPPSEAETQILDPLSVNGAAYGAPGGSRVNPAYVAAAASAMPPTAAMPQVSVARTPRSAQSQRVTSSQTPQYAGGAADASLATSYPTEAYGSVLPAGYADSDDDDDAISAAANAASNASDGSFGSVDASANDGDDGEGNGSKKHSAGKVIAIVAAIALIGVGVGYGLSRMRSDGASSGESSSSNSGSAFTDCQNSMTAYNNSRDRWNSVVSSAASASSVTADQVQDASTVDNLKQALAATVPGLTQCDASMSDDQLKQVTDLNNTASDTLQANADTVTSAAQKVTDSKSAKDSADAAAQQQAQQQQQQQEAAALAAAQASLKSQIAAANAQLATATSALGANDADVAKLQQQVAESQKLLDDGSADTSSLTDHATQLQNQAAVVQKKVQEASAAKPTAEPSASASATTEPSAEPSASE</sequence>
<feature type="compositionally biased region" description="Low complexity" evidence="1">
    <location>
        <begin position="505"/>
        <end position="516"/>
    </location>
</feature>
<accession>A0A261EQ95</accession>
<feature type="compositionally biased region" description="Polar residues" evidence="1">
    <location>
        <begin position="106"/>
        <end position="125"/>
    </location>
</feature>
<comment type="caution">
    <text evidence="2">The sequence shown here is derived from an EMBL/GenBank/DDBJ whole genome shotgun (WGS) entry which is preliminary data.</text>
</comment>
<name>A0A261EQ95_9BIFI</name>
<dbReference type="AlphaFoldDB" id="A0A261EQ95"/>
<feature type="compositionally biased region" description="Basic and acidic residues" evidence="1">
    <location>
        <begin position="495"/>
        <end position="504"/>
    </location>
</feature>
<feature type="region of interest" description="Disordered" evidence="1">
    <location>
        <begin position="491"/>
        <end position="516"/>
    </location>
</feature>
<feature type="compositionally biased region" description="Low complexity" evidence="1">
    <location>
        <begin position="93"/>
        <end position="102"/>
    </location>
</feature>
<reference evidence="2 3" key="1">
    <citation type="journal article" date="2017" name="BMC Genomics">
        <title>Comparative genomic and phylogenomic analyses of the Bifidobacteriaceae family.</title>
        <authorList>
            <person name="Lugli G.A."/>
            <person name="Milani C."/>
            <person name="Turroni F."/>
            <person name="Duranti S."/>
            <person name="Mancabelli L."/>
            <person name="Mangifesta M."/>
            <person name="Ferrario C."/>
            <person name="Modesto M."/>
            <person name="Mattarelli P."/>
            <person name="Jiri K."/>
            <person name="van Sinderen D."/>
            <person name="Ventura M."/>
        </authorList>
    </citation>
    <scope>NUCLEOTIDE SEQUENCE [LARGE SCALE GENOMIC DNA]</scope>
    <source>
        <strain evidence="2 3">DSM 24742</strain>
    </source>
</reference>
<feature type="region of interest" description="Disordered" evidence="1">
    <location>
        <begin position="591"/>
        <end position="628"/>
    </location>
</feature>
<evidence type="ECO:0000313" key="3">
    <source>
        <dbReference type="Proteomes" id="UP000216725"/>
    </source>
</evidence>
<dbReference type="EMBL" id="MWWR01000023">
    <property type="protein sequence ID" value="OZG49021.1"/>
    <property type="molecule type" value="Genomic_DNA"/>
</dbReference>
<dbReference type="Proteomes" id="UP000216725">
    <property type="component" value="Unassembled WGS sequence"/>
</dbReference>
<keyword evidence="3" id="KW-1185">Reference proteome</keyword>
<feature type="region of interest" description="Disordered" evidence="1">
    <location>
        <begin position="302"/>
        <end position="353"/>
    </location>
</feature>
<feature type="region of interest" description="Disordered" evidence="1">
    <location>
        <begin position="93"/>
        <end position="159"/>
    </location>
</feature>
<feature type="compositionally biased region" description="Low complexity" evidence="1">
    <location>
        <begin position="318"/>
        <end position="330"/>
    </location>
</feature>
<protein>
    <submittedName>
        <fullName evidence="2">Cell wall surface anchor family protein</fullName>
    </submittedName>
</protein>
<proteinExistence type="predicted"/>
<organism evidence="2 3">
    <name type="scientific">Pseudoscardovia radai</name>
    <dbReference type="NCBI Taxonomy" id="987066"/>
    <lineage>
        <taxon>Bacteria</taxon>
        <taxon>Bacillati</taxon>
        <taxon>Actinomycetota</taxon>
        <taxon>Actinomycetes</taxon>
        <taxon>Bifidobacteriales</taxon>
        <taxon>Bifidobacteriaceae</taxon>
        <taxon>Pseudoscardovia</taxon>
    </lineage>
</organism>
<gene>
    <name evidence="2" type="ORF">PSRA_1706</name>
</gene>
<dbReference type="RefSeq" id="WP_094661497.1">
    <property type="nucleotide sequence ID" value="NZ_MWWR01000023.1"/>
</dbReference>
<feature type="region of interest" description="Disordered" evidence="1">
    <location>
        <begin position="1"/>
        <end position="70"/>
    </location>
</feature>
<feature type="region of interest" description="Disordered" evidence="1">
    <location>
        <begin position="177"/>
        <end position="221"/>
    </location>
</feature>
<feature type="region of interest" description="Disordered" evidence="1">
    <location>
        <begin position="254"/>
        <end position="288"/>
    </location>
</feature>